<evidence type="ECO:0000256" key="4">
    <source>
        <dbReference type="RuleBase" id="RU004508"/>
    </source>
</evidence>
<dbReference type="Gene3D" id="3.40.640.10">
    <property type="entry name" value="Type I PLP-dependent aspartate aminotransferase-like (Major domain)"/>
    <property type="match status" value="1"/>
</dbReference>
<dbReference type="GO" id="GO:0030170">
    <property type="term" value="F:pyridoxal phosphate binding"/>
    <property type="evidence" value="ECO:0007669"/>
    <property type="project" value="TreeGrafter"/>
</dbReference>
<accession>A0A4R2NH17</accession>
<proteinExistence type="inferred from homology"/>
<keyword evidence="6" id="KW-1185">Reference proteome</keyword>
<protein>
    <submittedName>
        <fullName evidence="5">UDP-4-amino-4, 6-dideoxy-N-acetyl-beta-L-altrosamine transaminase</fullName>
    </submittedName>
</protein>
<evidence type="ECO:0000256" key="1">
    <source>
        <dbReference type="ARBA" id="ARBA00037999"/>
    </source>
</evidence>
<dbReference type="GO" id="GO:0000271">
    <property type="term" value="P:polysaccharide biosynthetic process"/>
    <property type="evidence" value="ECO:0007669"/>
    <property type="project" value="TreeGrafter"/>
</dbReference>
<dbReference type="EMBL" id="SLXL01000017">
    <property type="protein sequence ID" value="TCP20739.1"/>
    <property type="molecule type" value="Genomic_DNA"/>
</dbReference>
<evidence type="ECO:0000256" key="3">
    <source>
        <dbReference type="PIRSR" id="PIRSR000390-2"/>
    </source>
</evidence>
<dbReference type="InterPro" id="IPR000653">
    <property type="entry name" value="DegT/StrS_aminotransferase"/>
</dbReference>
<dbReference type="Gene3D" id="3.90.1150.10">
    <property type="entry name" value="Aspartate Aminotransferase, domain 1"/>
    <property type="match status" value="1"/>
</dbReference>
<dbReference type="GO" id="GO:0008483">
    <property type="term" value="F:transaminase activity"/>
    <property type="evidence" value="ECO:0007669"/>
    <property type="project" value="TreeGrafter"/>
</dbReference>
<dbReference type="SUPFAM" id="SSF53383">
    <property type="entry name" value="PLP-dependent transferases"/>
    <property type="match status" value="1"/>
</dbReference>
<dbReference type="InterPro" id="IPR020026">
    <property type="entry name" value="PseC"/>
</dbReference>
<dbReference type="AlphaFoldDB" id="A0A4R2NH17"/>
<gene>
    <name evidence="5" type="ORF">EV656_11712</name>
</gene>
<dbReference type="InterPro" id="IPR015424">
    <property type="entry name" value="PyrdxlP-dep_Trfase"/>
</dbReference>
<evidence type="ECO:0000313" key="6">
    <source>
        <dbReference type="Proteomes" id="UP000295733"/>
    </source>
</evidence>
<dbReference type="PANTHER" id="PTHR30244">
    <property type="entry name" value="TRANSAMINASE"/>
    <property type="match status" value="1"/>
</dbReference>
<feature type="active site" description="Proton acceptor" evidence="2">
    <location>
        <position position="188"/>
    </location>
</feature>
<dbReference type="InterPro" id="IPR015422">
    <property type="entry name" value="PyrdxlP-dep_Trfase_small"/>
</dbReference>
<dbReference type="InterPro" id="IPR015421">
    <property type="entry name" value="PyrdxlP-dep_Trfase_major"/>
</dbReference>
<sequence length="383" mass="41352">MIPYGRQIISDDDIAAVAAILRSDFLTQGPVGPRFEQAVAERVGANHAVAVNSATSALHIACLALGLGPGDLLWTSPITFVASANCGRYCGADVDFVDIEPETFNICPSALAAKLEAAAWAGRLPKVIVAVHMCGQSPDMVRIADLARAHGVRLIEDASHAIGADFMGGPVGGCTYSDITVFSFHPVKIITTAEGGMALTNDPELAARMERLRSHGITREPDLMTHAPDGPWYYQQLELGWNYRMTEMQAALGLSQLGQLDAFVARRRELAARYDDALADLALRRPGRQAGACSAWHLYVIRLDDRTRHRGVFEALRAGGIGVNLHYIPVHLQPYYRELGFGSGDFPVAEDYYARAISIPLHAGLTDDEQSSVVDAISQALST</sequence>
<evidence type="ECO:0000313" key="5">
    <source>
        <dbReference type="EMBL" id="TCP20739.1"/>
    </source>
</evidence>
<comment type="caution">
    <text evidence="5">The sequence shown here is derived from an EMBL/GenBank/DDBJ whole genome shotgun (WGS) entry which is preliminary data.</text>
</comment>
<dbReference type="PIRSF" id="PIRSF000390">
    <property type="entry name" value="PLP_StrS"/>
    <property type="match status" value="1"/>
</dbReference>
<dbReference type="PANTHER" id="PTHR30244:SF34">
    <property type="entry name" value="DTDP-4-AMINO-4,6-DIDEOXYGALACTOSE TRANSAMINASE"/>
    <property type="match status" value="1"/>
</dbReference>
<dbReference type="RefSeq" id="WP_132605564.1">
    <property type="nucleotide sequence ID" value="NZ_NRRP01000030.1"/>
</dbReference>
<keyword evidence="3 4" id="KW-0663">Pyridoxal phosphate</keyword>
<feature type="modified residue" description="N6-(pyridoxal phosphate)lysine" evidence="3">
    <location>
        <position position="188"/>
    </location>
</feature>
<dbReference type="Pfam" id="PF01041">
    <property type="entry name" value="DegT_DnrJ_EryC1"/>
    <property type="match status" value="1"/>
</dbReference>
<organism evidence="5 6">
    <name type="scientific">Rhodovulum adriaticum</name>
    <name type="common">Rhodopseudomonas adriatica</name>
    <dbReference type="NCBI Taxonomy" id="35804"/>
    <lineage>
        <taxon>Bacteria</taxon>
        <taxon>Pseudomonadati</taxon>
        <taxon>Pseudomonadota</taxon>
        <taxon>Alphaproteobacteria</taxon>
        <taxon>Rhodobacterales</taxon>
        <taxon>Paracoccaceae</taxon>
        <taxon>Rhodovulum</taxon>
    </lineage>
</organism>
<reference evidence="5 6" key="1">
    <citation type="submission" date="2019-03" db="EMBL/GenBank/DDBJ databases">
        <title>Genomic Encyclopedia of Type Strains, Phase IV (KMG-IV): sequencing the most valuable type-strain genomes for metagenomic binning, comparative biology and taxonomic classification.</title>
        <authorList>
            <person name="Goeker M."/>
        </authorList>
    </citation>
    <scope>NUCLEOTIDE SEQUENCE [LARGE SCALE GENOMIC DNA]</scope>
    <source>
        <strain evidence="5 6">DSM 2781</strain>
    </source>
</reference>
<dbReference type="OrthoDB" id="9768668at2"/>
<evidence type="ECO:0000256" key="2">
    <source>
        <dbReference type="PIRSR" id="PIRSR000390-1"/>
    </source>
</evidence>
<dbReference type="Proteomes" id="UP000295733">
    <property type="component" value="Unassembled WGS sequence"/>
</dbReference>
<comment type="similarity">
    <text evidence="1 4">Belongs to the DegT/DnrJ/EryC1 family.</text>
</comment>
<dbReference type="NCBIfam" id="TIGR03588">
    <property type="entry name" value="PseC"/>
    <property type="match status" value="1"/>
</dbReference>
<dbReference type="CDD" id="cd00616">
    <property type="entry name" value="AHBA_syn"/>
    <property type="match status" value="1"/>
</dbReference>
<name>A0A4R2NH17_RHOAD</name>